<evidence type="ECO:0000313" key="10">
    <source>
        <dbReference type="Proteomes" id="UP000249557"/>
    </source>
</evidence>
<feature type="binding site" evidence="6">
    <location>
        <position position="90"/>
    </location>
    <ligand>
        <name>FMN</name>
        <dbReference type="ChEBI" id="CHEBI:58210"/>
    </ligand>
</feature>
<dbReference type="InterPro" id="IPR000659">
    <property type="entry name" value="Pyridox_Oxase"/>
</dbReference>
<dbReference type="EC" id="1.4.3.5" evidence="5"/>
<accession>A0A2W5A278</accession>
<evidence type="ECO:0000256" key="1">
    <source>
        <dbReference type="ARBA" id="ARBA00007301"/>
    </source>
</evidence>
<keyword evidence="3 6" id="KW-0288">FMN</keyword>
<dbReference type="SUPFAM" id="SSF50475">
    <property type="entry name" value="FMN-binding split barrel"/>
    <property type="match status" value="1"/>
</dbReference>
<dbReference type="NCBIfam" id="TIGR00558">
    <property type="entry name" value="pdxH"/>
    <property type="match status" value="1"/>
</dbReference>
<dbReference type="Pfam" id="PF10590">
    <property type="entry name" value="PNP_phzG_C"/>
    <property type="match status" value="1"/>
</dbReference>
<dbReference type="NCBIfam" id="NF004231">
    <property type="entry name" value="PRK05679.1"/>
    <property type="match status" value="1"/>
</dbReference>
<evidence type="ECO:0000256" key="2">
    <source>
        <dbReference type="ARBA" id="ARBA00022630"/>
    </source>
</evidence>
<feature type="binding site" evidence="6">
    <location>
        <begin position="125"/>
        <end position="126"/>
    </location>
    <ligand>
        <name>FMN</name>
        <dbReference type="ChEBI" id="CHEBI:58210"/>
    </ligand>
</feature>
<evidence type="ECO:0000256" key="5">
    <source>
        <dbReference type="NCBIfam" id="TIGR00558"/>
    </source>
</evidence>
<dbReference type="PIRSF" id="PIRSF000190">
    <property type="entry name" value="Pyd_amn-ph_oxd"/>
    <property type="match status" value="1"/>
</dbReference>
<dbReference type="InterPro" id="IPR012349">
    <property type="entry name" value="Split_barrel_FMN-bd"/>
</dbReference>
<feature type="binding site" evidence="6">
    <location>
        <position position="171"/>
    </location>
    <ligand>
        <name>FMN</name>
        <dbReference type="ChEBI" id="CHEBI:58210"/>
    </ligand>
</feature>
<proteinExistence type="inferred from homology"/>
<evidence type="ECO:0000256" key="3">
    <source>
        <dbReference type="ARBA" id="ARBA00022643"/>
    </source>
</evidence>
<feature type="binding site" evidence="6">
    <location>
        <position position="181"/>
    </location>
    <ligand>
        <name>FMN</name>
        <dbReference type="ChEBI" id="CHEBI:58210"/>
    </ligand>
</feature>
<dbReference type="EMBL" id="QFNK01000057">
    <property type="protein sequence ID" value="PZO87447.1"/>
    <property type="molecule type" value="Genomic_DNA"/>
</dbReference>
<evidence type="ECO:0000313" key="9">
    <source>
        <dbReference type="EMBL" id="PZO87447.1"/>
    </source>
</evidence>
<gene>
    <name evidence="9" type="primary">pdxH</name>
    <name evidence="9" type="ORF">DI626_03990</name>
</gene>
<dbReference type="Gene3D" id="2.30.110.10">
    <property type="entry name" value="Electron Transport, Fmn-binding Protein, Chain A"/>
    <property type="match status" value="1"/>
</dbReference>
<feature type="binding site" evidence="6">
    <location>
        <position position="67"/>
    </location>
    <ligand>
        <name>FMN</name>
        <dbReference type="ChEBI" id="CHEBI:58210"/>
    </ligand>
</feature>
<dbReference type="Pfam" id="PF01243">
    <property type="entry name" value="PNPOx_N"/>
    <property type="match status" value="1"/>
</dbReference>
<comment type="cofactor">
    <cofactor evidence="6">
        <name>FMN</name>
        <dbReference type="ChEBI" id="CHEBI:58210"/>
    </cofactor>
    <text evidence="6">Binds 1 FMN per subunit.</text>
</comment>
<dbReference type="GO" id="GO:0008615">
    <property type="term" value="P:pyridoxine biosynthetic process"/>
    <property type="evidence" value="ECO:0007669"/>
    <property type="project" value="UniProtKB-UniRule"/>
</dbReference>
<comment type="similarity">
    <text evidence="1">Belongs to the pyridoxamine 5'-phosphate oxidase family.</text>
</comment>
<dbReference type="InterPro" id="IPR011576">
    <property type="entry name" value="Pyridox_Oxase_N"/>
</dbReference>
<protein>
    <recommendedName>
        <fullName evidence="5">Pyridoxamine 5'-phosphate oxidase</fullName>
        <ecNumber evidence="5">1.4.3.5</ecNumber>
    </recommendedName>
</protein>
<dbReference type="InterPro" id="IPR019576">
    <property type="entry name" value="Pyridoxamine_oxidase_dimer_C"/>
</dbReference>
<keyword evidence="2" id="KW-0285">Flavoprotein</keyword>
<reference evidence="9 10" key="1">
    <citation type="submission" date="2017-08" db="EMBL/GenBank/DDBJ databases">
        <title>Infants hospitalized years apart are colonized by the same room-sourced microbial strains.</title>
        <authorList>
            <person name="Brooks B."/>
            <person name="Olm M.R."/>
            <person name="Firek B.A."/>
            <person name="Baker R."/>
            <person name="Thomas B.C."/>
            <person name="Morowitz M.J."/>
            <person name="Banfield J.F."/>
        </authorList>
    </citation>
    <scope>NUCLEOTIDE SEQUENCE [LARGE SCALE GENOMIC DNA]</scope>
    <source>
        <strain evidence="9">S2_018_000_R2_104</strain>
    </source>
</reference>
<dbReference type="AlphaFoldDB" id="A0A2W5A278"/>
<feature type="domain" description="Pyridoxine 5'-phosphate oxidase dimerisation C-terminal" evidence="8">
    <location>
        <begin position="158"/>
        <end position="198"/>
    </location>
</feature>
<evidence type="ECO:0000256" key="4">
    <source>
        <dbReference type="ARBA" id="ARBA00023002"/>
    </source>
</evidence>
<feature type="binding site" evidence="6">
    <location>
        <begin position="61"/>
        <end position="62"/>
    </location>
    <ligand>
        <name>FMN</name>
        <dbReference type="ChEBI" id="CHEBI:58210"/>
    </ligand>
</feature>
<dbReference type="HAMAP" id="MF_01629">
    <property type="entry name" value="PdxH"/>
    <property type="match status" value="1"/>
</dbReference>
<feature type="domain" description="Pyridoxamine 5'-phosphate oxidase N-terminal" evidence="7">
    <location>
        <begin position="19"/>
        <end position="143"/>
    </location>
</feature>
<dbReference type="PANTHER" id="PTHR10851">
    <property type="entry name" value="PYRIDOXINE-5-PHOSPHATE OXIDASE"/>
    <property type="match status" value="1"/>
</dbReference>
<sequence length="198" mass="23038">MEKDALPQNPYDLVRAWLTEAEATEPNDPSAVCLATSTAEGRVSNRMVLCRGVDERGFVFFTNSESRKGTDMADNPYAAMCFHWKSLRRQIRVEGRIDIISDAEADTYYKSRPRGSRIGAWASAQSRPLDDYEDLVKSVEEYERKYEGVEDVPRPPYWNGYRLTPEKIEFWIDGQYRLHRRYIYEPVNNGWSVHMINP</sequence>
<evidence type="ECO:0000256" key="6">
    <source>
        <dbReference type="PIRSR" id="PIRSR000190-2"/>
    </source>
</evidence>
<dbReference type="UniPathway" id="UPA01068">
    <property type="reaction ID" value="UER00304"/>
</dbReference>
<feature type="binding site" evidence="6">
    <location>
        <position position="68"/>
    </location>
    <ligand>
        <name>FMN</name>
        <dbReference type="ChEBI" id="CHEBI:58210"/>
    </ligand>
</feature>
<keyword evidence="4" id="KW-0560">Oxidoreductase</keyword>
<evidence type="ECO:0000259" key="7">
    <source>
        <dbReference type="Pfam" id="PF01243"/>
    </source>
</evidence>
<organism evidence="9 10">
    <name type="scientific">Micavibrio aeruginosavorus</name>
    <dbReference type="NCBI Taxonomy" id="349221"/>
    <lineage>
        <taxon>Bacteria</taxon>
        <taxon>Pseudomonadati</taxon>
        <taxon>Bdellovibrionota</taxon>
        <taxon>Bdellovibrionia</taxon>
        <taxon>Bdellovibrionales</taxon>
        <taxon>Pseudobdellovibrionaceae</taxon>
        <taxon>Micavibrio</taxon>
    </lineage>
</organism>
<comment type="caution">
    <text evidence="9">The sequence shown here is derived from an EMBL/GenBank/DDBJ whole genome shotgun (WGS) entry which is preliminary data.</text>
</comment>
<dbReference type="GO" id="GO:0010181">
    <property type="term" value="F:FMN binding"/>
    <property type="evidence" value="ECO:0007669"/>
    <property type="project" value="UniProtKB-UniRule"/>
</dbReference>
<name>A0A2W5A278_9BACT</name>
<dbReference type="Proteomes" id="UP000249557">
    <property type="component" value="Unassembled WGS sequence"/>
</dbReference>
<dbReference type="PANTHER" id="PTHR10851:SF0">
    <property type="entry name" value="PYRIDOXINE-5'-PHOSPHATE OXIDASE"/>
    <property type="match status" value="1"/>
</dbReference>
<dbReference type="GO" id="GO:0004733">
    <property type="term" value="F:pyridoxamine phosphate oxidase activity"/>
    <property type="evidence" value="ECO:0007669"/>
    <property type="project" value="UniProtKB-UniRule"/>
</dbReference>
<evidence type="ECO:0000259" key="8">
    <source>
        <dbReference type="Pfam" id="PF10590"/>
    </source>
</evidence>